<dbReference type="Proteomes" id="UP000240572">
    <property type="component" value="Unassembled WGS sequence"/>
</dbReference>
<organism evidence="2 3">
    <name type="scientific">Taibaiella chishuiensis</name>
    <dbReference type="NCBI Taxonomy" id="1434707"/>
    <lineage>
        <taxon>Bacteria</taxon>
        <taxon>Pseudomonadati</taxon>
        <taxon>Bacteroidota</taxon>
        <taxon>Chitinophagia</taxon>
        <taxon>Chitinophagales</taxon>
        <taxon>Chitinophagaceae</taxon>
        <taxon>Taibaiella</taxon>
    </lineage>
</organism>
<dbReference type="AlphaFoldDB" id="A0A2P8D0V2"/>
<dbReference type="RefSeq" id="WP_106524117.1">
    <property type="nucleotide sequence ID" value="NZ_PYGD01000007.1"/>
</dbReference>
<feature type="compositionally biased region" description="Basic residues" evidence="1">
    <location>
        <begin position="9"/>
        <end position="25"/>
    </location>
</feature>
<evidence type="ECO:0000313" key="2">
    <source>
        <dbReference type="EMBL" id="PSK90852.1"/>
    </source>
</evidence>
<keyword evidence="3" id="KW-1185">Reference proteome</keyword>
<protein>
    <recommendedName>
        <fullName evidence="4">PRTRC genetic system protein F</fullName>
    </recommendedName>
</protein>
<evidence type="ECO:0008006" key="4">
    <source>
        <dbReference type="Google" id="ProtNLM"/>
    </source>
</evidence>
<dbReference type="EMBL" id="PYGD01000007">
    <property type="protein sequence ID" value="PSK90852.1"/>
    <property type="molecule type" value="Genomic_DNA"/>
</dbReference>
<evidence type="ECO:0000256" key="1">
    <source>
        <dbReference type="SAM" id="MobiDB-lite"/>
    </source>
</evidence>
<name>A0A2P8D0V2_9BACT</name>
<proteinExistence type="predicted"/>
<comment type="caution">
    <text evidence="2">The sequence shown here is derived from an EMBL/GenBank/DDBJ whole genome shotgun (WGS) entry which is preliminary data.</text>
</comment>
<evidence type="ECO:0000313" key="3">
    <source>
        <dbReference type="Proteomes" id="UP000240572"/>
    </source>
</evidence>
<accession>A0A2P8D0V2</accession>
<reference evidence="2 3" key="1">
    <citation type="submission" date="2018-03" db="EMBL/GenBank/DDBJ databases">
        <title>Genomic Encyclopedia of Type Strains, Phase III (KMG-III): the genomes of soil and plant-associated and newly described type strains.</title>
        <authorList>
            <person name="Whitman W."/>
        </authorList>
    </citation>
    <scope>NUCLEOTIDE SEQUENCE [LARGE SCALE GENOMIC DNA]</scope>
    <source>
        <strain evidence="2 3">CGMCC 1.12700</strain>
    </source>
</reference>
<gene>
    <name evidence="2" type="ORF">B0I18_107264</name>
</gene>
<sequence length="364" mass="42710">METLQSVRPLRRSTKRPEKCKRNKARTATERTNLFVADALLKTQFLPIVKDSGQLENFQQKEKDFFSSFHNITTFYKIPKANFKSVAYPYNVALAHQHVNTCLSQLRCHDQVIIVATDANPCCLATVKSYNTNRTLYYIPLSPLVDLQRNPAKHQQYNLLLSVYAYLFQVVRLPSYQSDDYMSGCHEMLKEWVVSDPDEWEDDSFENAMSEFKMAEYFGERLRKQMKHPYHLAKMKERIESIIPRSEWDLELVNVAESAHLLYVDFPKRTFYENIVPDLFSYDEDNVTCADQYLSFIWSAKGWLYDQVVEYVNSATQEDNYLEEPMLVSLFNSKTPTVSDNLEFEKRLFDLLGDIIDLTYLFKP</sequence>
<feature type="region of interest" description="Disordered" evidence="1">
    <location>
        <begin position="1"/>
        <end position="26"/>
    </location>
</feature>
<dbReference type="OrthoDB" id="917674at2"/>